<dbReference type="RefSeq" id="XP_016633954.1">
    <property type="nucleotide sequence ID" value="XM_016774974.1"/>
</dbReference>
<feature type="region of interest" description="Disordered" evidence="1">
    <location>
        <begin position="125"/>
        <end position="299"/>
    </location>
</feature>
<proteinExistence type="predicted"/>
<dbReference type="InterPro" id="IPR044688">
    <property type="entry name" value="SCI-1-like"/>
</dbReference>
<reference evidence="2 3" key="1">
    <citation type="submission" date="2015-01" db="EMBL/GenBank/DDBJ databases">
        <title>The Genome Sequence of Fonsecaea multimorphosa CBS 102226.</title>
        <authorList>
            <consortium name="The Broad Institute Genomics Platform"/>
            <person name="Cuomo C."/>
            <person name="de Hoog S."/>
            <person name="Gorbushina A."/>
            <person name="Stielow B."/>
            <person name="Teixiera M."/>
            <person name="Abouelleil A."/>
            <person name="Chapman S.B."/>
            <person name="Priest M."/>
            <person name="Young S.K."/>
            <person name="Wortman J."/>
            <person name="Nusbaum C."/>
            <person name="Birren B."/>
        </authorList>
    </citation>
    <scope>NUCLEOTIDE SEQUENCE [LARGE SCALE GENOMIC DNA]</scope>
    <source>
        <strain evidence="2 3">CBS 102226</strain>
    </source>
</reference>
<feature type="compositionally biased region" description="Acidic residues" evidence="1">
    <location>
        <begin position="283"/>
        <end position="296"/>
    </location>
</feature>
<gene>
    <name evidence="2" type="ORF">Z520_04467</name>
</gene>
<keyword evidence="3" id="KW-1185">Reference proteome</keyword>
<dbReference type="PANTHER" id="PTHR34117:SF1">
    <property type="entry name" value="STYLE CELL-CYCLE INHIBITOR 1"/>
    <property type="match status" value="1"/>
</dbReference>
<dbReference type="EMBL" id="KN848068">
    <property type="protein sequence ID" value="KIX99831.1"/>
    <property type="molecule type" value="Genomic_DNA"/>
</dbReference>
<dbReference type="PANTHER" id="PTHR34117">
    <property type="entry name" value="STYLE CELL-CYCLE INHIBITOR 1"/>
    <property type="match status" value="1"/>
</dbReference>
<feature type="compositionally biased region" description="Acidic residues" evidence="1">
    <location>
        <begin position="161"/>
        <end position="170"/>
    </location>
</feature>
<sequence length="361" mass="41783">MTGHRHRTRSRSRSPYHHDPKPSHHHSYRSRSGELSSGQHQHTRKSSTATTTTTTKPLPYGARELSRHDLPTYRPLFALYLDIQKQINIEELDDMEVKGRWKSFLGKWNRGELAQGWYDPTTLEKARAQDQEASPALNRRRTSPRPDQTRMSDSRPSAQSNDDDTEEDVDFGPILPSSLTTRAEHDDSSLMARRGQGASIPSLDDLRARDDQVLEESHAARREHTQNLRHERHLDRKMQKERLDELVPRAEPGSRERQLEKKRERADANRSFAASKDAAGEVDVMDSELMGDEDGGLADMRRLKKEQERKKNERELRREEILRARRAEREIKLQAVREKEEKTMSIFKEIARQRFGGGDAS</sequence>
<organism evidence="2 3">
    <name type="scientific">Fonsecaea multimorphosa CBS 102226</name>
    <dbReference type="NCBI Taxonomy" id="1442371"/>
    <lineage>
        <taxon>Eukaryota</taxon>
        <taxon>Fungi</taxon>
        <taxon>Dikarya</taxon>
        <taxon>Ascomycota</taxon>
        <taxon>Pezizomycotina</taxon>
        <taxon>Eurotiomycetes</taxon>
        <taxon>Chaetothyriomycetidae</taxon>
        <taxon>Chaetothyriales</taxon>
        <taxon>Herpotrichiellaceae</taxon>
        <taxon>Fonsecaea</taxon>
    </lineage>
</organism>
<evidence type="ECO:0000313" key="2">
    <source>
        <dbReference type="EMBL" id="KIX99831.1"/>
    </source>
</evidence>
<accession>A0A0D2IS65</accession>
<dbReference type="GeneID" id="27710213"/>
<feature type="region of interest" description="Disordered" evidence="1">
    <location>
        <begin position="1"/>
        <end position="66"/>
    </location>
</feature>
<evidence type="ECO:0000256" key="1">
    <source>
        <dbReference type="SAM" id="MobiDB-lite"/>
    </source>
</evidence>
<evidence type="ECO:0000313" key="3">
    <source>
        <dbReference type="Proteomes" id="UP000053411"/>
    </source>
</evidence>
<dbReference type="OrthoDB" id="2139939at2759"/>
<protein>
    <submittedName>
        <fullName evidence="2">Uncharacterized protein</fullName>
    </submittedName>
</protein>
<feature type="compositionally biased region" description="Basic residues" evidence="1">
    <location>
        <begin position="1"/>
        <end position="15"/>
    </location>
</feature>
<dbReference type="STRING" id="1442371.A0A0D2IS65"/>
<feature type="compositionally biased region" description="Basic and acidic residues" evidence="1">
    <location>
        <begin position="204"/>
        <end position="268"/>
    </location>
</feature>
<dbReference type="Proteomes" id="UP000053411">
    <property type="component" value="Unassembled WGS sequence"/>
</dbReference>
<dbReference type="AlphaFoldDB" id="A0A0D2IS65"/>
<dbReference type="VEuPathDB" id="FungiDB:Z520_04467"/>
<name>A0A0D2IS65_9EURO</name>